<evidence type="ECO:0000313" key="5">
    <source>
        <dbReference type="Proteomes" id="UP001591681"/>
    </source>
</evidence>
<organism evidence="4 5">
    <name type="scientific">Coilia grayii</name>
    <name type="common">Gray's grenadier anchovy</name>
    <dbReference type="NCBI Taxonomy" id="363190"/>
    <lineage>
        <taxon>Eukaryota</taxon>
        <taxon>Metazoa</taxon>
        <taxon>Chordata</taxon>
        <taxon>Craniata</taxon>
        <taxon>Vertebrata</taxon>
        <taxon>Euteleostomi</taxon>
        <taxon>Actinopterygii</taxon>
        <taxon>Neopterygii</taxon>
        <taxon>Teleostei</taxon>
        <taxon>Clupei</taxon>
        <taxon>Clupeiformes</taxon>
        <taxon>Clupeoidei</taxon>
        <taxon>Engraulidae</taxon>
        <taxon>Coilinae</taxon>
        <taxon>Coilia</taxon>
    </lineage>
</organism>
<proteinExistence type="predicted"/>
<feature type="domain" description="Transmembrane protein TMEM132 cohesin-like" evidence="2">
    <location>
        <begin position="277"/>
        <end position="323"/>
    </location>
</feature>
<dbReference type="Pfam" id="PF23039">
    <property type="entry name" value="TMEM132_3rd"/>
    <property type="match status" value="1"/>
</dbReference>
<dbReference type="InterPro" id="IPR055422">
    <property type="entry name" value="Ig_TMEM132_2nd"/>
</dbReference>
<dbReference type="Proteomes" id="UP001591681">
    <property type="component" value="Unassembled WGS sequence"/>
</dbReference>
<comment type="caution">
    <text evidence="4">The sequence shown here is derived from an EMBL/GenBank/DDBJ whole genome shotgun (WGS) entry which is preliminary data.</text>
</comment>
<gene>
    <name evidence="4" type="ORF">ACEWY4_012291</name>
</gene>
<dbReference type="AlphaFoldDB" id="A0ABD1K0N8"/>
<keyword evidence="5" id="KW-1185">Reference proteome</keyword>
<dbReference type="PANTHER" id="PTHR13388:SF23">
    <property type="entry name" value="TRANSMEMBRANE PROTEIN 132C"/>
    <property type="match status" value="1"/>
</dbReference>
<protein>
    <recommendedName>
        <fullName evidence="6">Transmembrane protein TMEM132 N-terminal domain-containing protein</fullName>
    </recommendedName>
</protein>
<evidence type="ECO:0000259" key="3">
    <source>
        <dbReference type="Pfam" id="PF23481"/>
    </source>
</evidence>
<dbReference type="EMBL" id="JBHFQA010000010">
    <property type="protein sequence ID" value="KAL2092493.1"/>
    <property type="molecule type" value="Genomic_DNA"/>
</dbReference>
<feature type="domain" description="Transmembrane protein TMEM132 second Ig-like" evidence="3">
    <location>
        <begin position="97"/>
        <end position="216"/>
    </location>
</feature>
<dbReference type="InterPro" id="IPR055421">
    <property type="entry name" value="TMEM132_3rd"/>
</dbReference>
<sequence>MLDNPDSLPAFPVFLPVSFQVSDVDFLFLKEAGQDIMRNSSMRSSTQAMLVGRGARLPLLNATYGPLSAQRPLTPDLLGQPVPLFRPSPDVSSVGWRVRWHVLSRRVSSLSPRLRVLFYVAGRDWERGTREPGGAGDQLPCVTVFAFWQTQEVRASCLLAAHRGTCLASLDPPAGWFNPTEGSSSRERLSMESPSARGNTVELYYQARPSEDGRCGDWGGKGGAGAGAGAGGVGAAGGGRWRERERVQLRAEYTPVTPMTRIGSVQLLQEVQGAAPVTQLRLGDAIVIQTSSKPLKQMDIATFYVLIRSTSLLDTFTLRVSGGTGKMKKAQPKAGIGGRHFTWK</sequence>
<name>A0ABD1K0N8_9TELE</name>
<evidence type="ECO:0000313" key="4">
    <source>
        <dbReference type="EMBL" id="KAL2092493.1"/>
    </source>
</evidence>
<dbReference type="InterPro" id="IPR026307">
    <property type="entry name" value="TMEM132"/>
</dbReference>
<dbReference type="Pfam" id="PF23481">
    <property type="entry name" value="Ig_TMEM132_2nd"/>
    <property type="match status" value="1"/>
</dbReference>
<evidence type="ECO:0008006" key="6">
    <source>
        <dbReference type="Google" id="ProtNLM"/>
    </source>
</evidence>
<dbReference type="InterPro" id="IPR031435">
    <property type="entry name" value="TMEM132_N"/>
</dbReference>
<dbReference type="Pfam" id="PF15705">
    <property type="entry name" value="TMEM132_N"/>
    <property type="match status" value="1"/>
</dbReference>
<evidence type="ECO:0000259" key="2">
    <source>
        <dbReference type="Pfam" id="PF23039"/>
    </source>
</evidence>
<evidence type="ECO:0000259" key="1">
    <source>
        <dbReference type="Pfam" id="PF15705"/>
    </source>
</evidence>
<dbReference type="PANTHER" id="PTHR13388">
    <property type="entry name" value="DETONATOR, ISOFORM E"/>
    <property type="match status" value="1"/>
</dbReference>
<accession>A0ABD1K0N8</accession>
<reference evidence="4 5" key="1">
    <citation type="submission" date="2024-09" db="EMBL/GenBank/DDBJ databases">
        <title>A chromosome-level genome assembly of Gray's grenadier anchovy, Coilia grayii.</title>
        <authorList>
            <person name="Fu Z."/>
        </authorList>
    </citation>
    <scope>NUCLEOTIDE SEQUENCE [LARGE SCALE GENOMIC DNA]</scope>
    <source>
        <strain evidence="4">G4</strain>
        <tissue evidence="4">Muscle</tissue>
    </source>
</reference>
<feature type="domain" description="Transmembrane protein TMEM132 N-terminal" evidence="1">
    <location>
        <begin position="17"/>
        <end position="78"/>
    </location>
</feature>